<dbReference type="AlphaFoldDB" id="A0AAV7JY21"/>
<evidence type="ECO:0000256" key="1">
    <source>
        <dbReference type="SAM" id="Phobius"/>
    </source>
</evidence>
<sequence length="194" mass="22300">MNSSTSELLFFDNFPIIIISTVYPTFFIVLCLFAFFRYLSRIFSFSKSCVIPIEKIASKFLAININSNIAEIPKMKPAVRLLADTIDPMDITNQSSTFYRMKIYDLGTDFAMSFVQTVTYPYPQFSEYLSYHMLECSCLKAEADIVIAQQAIELYNQAVIGPSEFSYTQINSFKDKLDVLNTKLCLCNYSNLWK</sequence>
<evidence type="ECO:0000313" key="2">
    <source>
        <dbReference type="EMBL" id="KAI6653772.1"/>
    </source>
</evidence>
<reference evidence="2 3" key="1">
    <citation type="journal article" date="2023" name="BMC Biol.">
        <title>The compact genome of the sponge Oopsacas minuta (Hexactinellida) is lacking key metazoan core genes.</title>
        <authorList>
            <person name="Santini S."/>
            <person name="Schenkelaars Q."/>
            <person name="Jourda C."/>
            <person name="Duchesne M."/>
            <person name="Belahbib H."/>
            <person name="Rocher C."/>
            <person name="Selva M."/>
            <person name="Riesgo A."/>
            <person name="Vervoort M."/>
            <person name="Leys S.P."/>
            <person name="Kodjabachian L."/>
            <person name="Le Bivic A."/>
            <person name="Borchiellini C."/>
            <person name="Claverie J.M."/>
            <person name="Renard E."/>
        </authorList>
    </citation>
    <scope>NUCLEOTIDE SEQUENCE [LARGE SCALE GENOMIC DNA]</scope>
    <source>
        <strain evidence="2">SPO-2</strain>
    </source>
</reference>
<evidence type="ECO:0000313" key="3">
    <source>
        <dbReference type="Proteomes" id="UP001165289"/>
    </source>
</evidence>
<dbReference type="Pfam" id="PF07406">
    <property type="entry name" value="NICE-3"/>
    <property type="match status" value="1"/>
</dbReference>
<feature type="transmembrane region" description="Helical" evidence="1">
    <location>
        <begin position="14"/>
        <end position="36"/>
    </location>
</feature>
<name>A0AAV7JY21_9METZ</name>
<accession>A0AAV7JY21</accession>
<organism evidence="2 3">
    <name type="scientific">Oopsacas minuta</name>
    <dbReference type="NCBI Taxonomy" id="111878"/>
    <lineage>
        <taxon>Eukaryota</taxon>
        <taxon>Metazoa</taxon>
        <taxon>Porifera</taxon>
        <taxon>Hexactinellida</taxon>
        <taxon>Hexasterophora</taxon>
        <taxon>Lyssacinosida</taxon>
        <taxon>Leucopsacidae</taxon>
        <taxon>Oopsacas</taxon>
    </lineage>
</organism>
<dbReference type="Proteomes" id="UP001165289">
    <property type="component" value="Unassembled WGS sequence"/>
</dbReference>
<dbReference type="EMBL" id="JAKMXF010000255">
    <property type="protein sequence ID" value="KAI6653772.1"/>
    <property type="molecule type" value="Genomic_DNA"/>
</dbReference>
<gene>
    <name evidence="2" type="ORF">LOD99_3276</name>
</gene>
<proteinExistence type="predicted"/>
<keyword evidence="1" id="KW-0812">Transmembrane</keyword>
<keyword evidence="1" id="KW-0472">Membrane</keyword>
<comment type="caution">
    <text evidence="2">The sequence shown here is derived from an EMBL/GenBank/DDBJ whole genome shotgun (WGS) entry which is preliminary data.</text>
</comment>
<keyword evidence="1" id="KW-1133">Transmembrane helix</keyword>
<protein>
    <submittedName>
        <fullName evidence="2">Uncharacterized protein</fullName>
    </submittedName>
</protein>
<keyword evidence="3" id="KW-1185">Reference proteome</keyword>
<dbReference type="InterPro" id="IPR010876">
    <property type="entry name" value="C1orf43"/>
</dbReference>